<dbReference type="Proteomes" id="UP000829401">
    <property type="component" value="Chromosome"/>
</dbReference>
<sequence>MTWTQGQPPRVNQSPFIDPTKEMKPNDRRNNRNPRSPQGTSRHPQNMDNVAATFTQEGLQTFSTIFSTSVEAAIAKSLPEIVERAVERQIKQVLQQTIENFEKLTTDLTSQISDLKRLATMLSEGAEGESFAAEAPESLAIYDQQPQRQEKNDEEAKTPAIPARDAVVDEPYEEMTMPMSTDEPSPLEASVEPPQTRIAKEVELVVKTLKEIGRPVKSDELRALTSEVHWGANPSVKMSNLINKSNGQIERVGRGRYQYKNQAD</sequence>
<evidence type="ECO:0000313" key="2">
    <source>
        <dbReference type="EMBL" id="UNO50697.1"/>
    </source>
</evidence>
<evidence type="ECO:0000313" key="3">
    <source>
        <dbReference type="Proteomes" id="UP000829401"/>
    </source>
</evidence>
<evidence type="ECO:0000256" key="1">
    <source>
        <dbReference type="SAM" id="MobiDB-lite"/>
    </source>
</evidence>
<proteinExistence type="predicted"/>
<name>T0C0Z7_ALIAG</name>
<feature type="region of interest" description="Disordered" evidence="1">
    <location>
        <begin position="176"/>
        <end position="195"/>
    </location>
</feature>
<reference evidence="3" key="1">
    <citation type="journal article" date="2022" name="G3 (Bethesda)">
        <title>Unveiling the complete genome sequence of Alicyclobacillus acidoterrestris DSM 3922T, a taint-producing strain.</title>
        <authorList>
            <person name="Leonardo I.C."/>
            <person name="Barreto Crespo M.T."/>
            <person name="Gaspar F.B."/>
        </authorList>
    </citation>
    <scope>NUCLEOTIDE SEQUENCE [LARGE SCALE GENOMIC DNA]</scope>
    <source>
        <strain evidence="3">DSM 3922</strain>
    </source>
</reference>
<dbReference type="EMBL" id="CP080467">
    <property type="protein sequence ID" value="UNO50697.1"/>
    <property type="molecule type" value="Genomic_DNA"/>
</dbReference>
<protein>
    <submittedName>
        <fullName evidence="2">Uncharacterized protein</fullName>
    </submittedName>
</protein>
<feature type="compositionally biased region" description="Polar residues" evidence="1">
    <location>
        <begin position="1"/>
        <end position="15"/>
    </location>
</feature>
<gene>
    <name evidence="2" type="ORF">K1I37_09945</name>
</gene>
<dbReference type="RefSeq" id="WP_021296493.1">
    <property type="nucleotide sequence ID" value="NZ_AURB01000129.1"/>
</dbReference>
<accession>A0A9E6ZH95</accession>
<feature type="compositionally biased region" description="Basic and acidic residues" evidence="1">
    <location>
        <begin position="19"/>
        <end position="30"/>
    </location>
</feature>
<keyword evidence="3" id="KW-1185">Reference proteome</keyword>
<feature type="compositionally biased region" description="Polar residues" evidence="1">
    <location>
        <begin position="36"/>
        <end position="48"/>
    </location>
</feature>
<organism evidence="2 3">
    <name type="scientific">Alicyclobacillus acidoterrestris (strain ATCC 49025 / DSM 3922 / CIP 106132 / NCIMB 13137 / GD3B)</name>
    <dbReference type="NCBI Taxonomy" id="1356854"/>
    <lineage>
        <taxon>Bacteria</taxon>
        <taxon>Bacillati</taxon>
        <taxon>Bacillota</taxon>
        <taxon>Bacilli</taxon>
        <taxon>Bacillales</taxon>
        <taxon>Alicyclobacillaceae</taxon>
        <taxon>Alicyclobacillus</taxon>
    </lineage>
</organism>
<feature type="region of interest" description="Disordered" evidence="1">
    <location>
        <begin position="1"/>
        <end position="48"/>
    </location>
</feature>
<accession>T0C0Z7</accession>
<feature type="region of interest" description="Disordered" evidence="1">
    <location>
        <begin position="145"/>
        <end position="169"/>
    </location>
</feature>
<feature type="compositionally biased region" description="Basic and acidic residues" evidence="1">
    <location>
        <begin position="148"/>
        <end position="157"/>
    </location>
</feature>
<dbReference type="OrthoDB" id="9999926at2"/>
<dbReference type="AlphaFoldDB" id="T0C0Z7"/>
<dbReference type="KEGG" id="aaco:K1I37_09945"/>